<evidence type="ECO:0000313" key="10">
    <source>
        <dbReference type="RefSeq" id="XP_008455771.1"/>
    </source>
</evidence>
<dbReference type="SMR" id="A0A1S3C1M3"/>
<dbReference type="Proteomes" id="UP001652600">
    <property type="component" value="Chromosome 8"/>
</dbReference>
<dbReference type="PANTHER" id="PTHR10641">
    <property type="entry name" value="MYB FAMILY TRANSCRIPTION FACTOR"/>
    <property type="match status" value="1"/>
</dbReference>
<dbReference type="KEGG" id="cmo:103495871"/>
<dbReference type="AlphaFoldDB" id="A0A1S3C1M3"/>
<dbReference type="PROSITE" id="PS50090">
    <property type="entry name" value="MYB_LIKE"/>
    <property type="match status" value="2"/>
</dbReference>
<evidence type="ECO:0000256" key="2">
    <source>
        <dbReference type="ARBA" id="ARBA00022737"/>
    </source>
</evidence>
<proteinExistence type="predicted"/>
<dbReference type="InterPro" id="IPR015495">
    <property type="entry name" value="Myb_TF_plants"/>
</dbReference>
<reference evidence="8" key="1">
    <citation type="submission" date="2023-03" db="UniProtKB">
        <authorList>
            <consortium name="EnsemblPlants"/>
        </authorList>
    </citation>
    <scope>IDENTIFICATION</scope>
</reference>
<dbReference type="SMART" id="SM00717">
    <property type="entry name" value="SANT"/>
    <property type="match status" value="2"/>
</dbReference>
<dbReference type="InterPro" id="IPR009057">
    <property type="entry name" value="Homeodomain-like_sf"/>
</dbReference>
<feature type="domain" description="HTH myb-type" evidence="7">
    <location>
        <begin position="66"/>
        <end position="116"/>
    </location>
</feature>
<gene>
    <name evidence="10" type="primary">LOC103495871</name>
    <name evidence="8" type="synonym">103495871</name>
</gene>
<dbReference type="InterPro" id="IPR001005">
    <property type="entry name" value="SANT/Myb"/>
</dbReference>
<feature type="domain" description="Myb-like" evidence="6">
    <location>
        <begin position="9"/>
        <end position="61"/>
    </location>
</feature>
<dbReference type="GeneID" id="103495871"/>
<evidence type="ECO:0000256" key="4">
    <source>
        <dbReference type="ARBA" id="ARBA00023242"/>
    </source>
</evidence>
<evidence type="ECO:0000313" key="8">
    <source>
        <dbReference type="EnsemblPlants" id="MELO3C019161.2.1"/>
    </source>
</evidence>
<dbReference type="GO" id="GO:0009733">
    <property type="term" value="P:response to auxin"/>
    <property type="evidence" value="ECO:0007669"/>
    <property type="project" value="TreeGrafter"/>
</dbReference>
<dbReference type="GO" id="GO:0003677">
    <property type="term" value="F:DNA binding"/>
    <property type="evidence" value="ECO:0007669"/>
    <property type="project" value="UniProtKB-KW"/>
</dbReference>
<dbReference type="EnsemblPlants" id="MELO3C019161.2.1">
    <property type="protein sequence ID" value="MELO3C019161.2.1"/>
    <property type="gene ID" value="MELO3C019161.2"/>
</dbReference>
<dbReference type="eggNOG" id="KOG0048">
    <property type="taxonomic scope" value="Eukaryota"/>
</dbReference>
<evidence type="ECO:0000256" key="1">
    <source>
        <dbReference type="ARBA" id="ARBA00004123"/>
    </source>
</evidence>
<name>A0A1S3C1M3_CUCME</name>
<dbReference type="CDD" id="cd00167">
    <property type="entry name" value="SANT"/>
    <property type="match status" value="2"/>
</dbReference>
<feature type="domain" description="Myb-like" evidence="6">
    <location>
        <begin position="62"/>
        <end position="112"/>
    </location>
</feature>
<protein>
    <submittedName>
        <fullName evidence="10">Myb-related protein 306</fullName>
    </submittedName>
</protein>
<organism evidence="9 10">
    <name type="scientific">Cucumis melo</name>
    <name type="common">Muskmelon</name>
    <dbReference type="NCBI Taxonomy" id="3656"/>
    <lineage>
        <taxon>Eukaryota</taxon>
        <taxon>Viridiplantae</taxon>
        <taxon>Streptophyta</taxon>
        <taxon>Embryophyta</taxon>
        <taxon>Tracheophyta</taxon>
        <taxon>Spermatophyta</taxon>
        <taxon>Magnoliopsida</taxon>
        <taxon>eudicotyledons</taxon>
        <taxon>Gunneridae</taxon>
        <taxon>Pentapetalae</taxon>
        <taxon>rosids</taxon>
        <taxon>fabids</taxon>
        <taxon>Cucurbitales</taxon>
        <taxon>Cucurbitaceae</taxon>
        <taxon>Benincaseae</taxon>
        <taxon>Cucumis</taxon>
    </lineage>
</organism>
<dbReference type="FunFam" id="1.10.10.60:FF:000001">
    <property type="entry name" value="MYB-related transcription factor"/>
    <property type="match status" value="1"/>
</dbReference>
<reference evidence="10" key="2">
    <citation type="submission" date="2025-04" db="UniProtKB">
        <authorList>
            <consortium name="RefSeq"/>
        </authorList>
    </citation>
    <scope>IDENTIFICATION</scope>
</reference>
<dbReference type="OrthoDB" id="2143914at2759"/>
<dbReference type="PANTHER" id="PTHR10641:SF1152">
    <property type="entry name" value="TRANSCRIPTION FACTOR MYB60"/>
    <property type="match status" value="1"/>
</dbReference>
<evidence type="ECO:0000259" key="7">
    <source>
        <dbReference type="PROSITE" id="PS51294"/>
    </source>
</evidence>
<keyword evidence="2" id="KW-0677">Repeat</keyword>
<dbReference type="RefSeq" id="XP_008455771.1">
    <property type="nucleotide sequence ID" value="XM_008457549.2"/>
</dbReference>
<keyword evidence="9" id="KW-1185">Reference proteome</keyword>
<evidence type="ECO:0000256" key="3">
    <source>
        <dbReference type="ARBA" id="ARBA00023125"/>
    </source>
</evidence>
<evidence type="ECO:0000256" key="5">
    <source>
        <dbReference type="SAM" id="MobiDB-lite"/>
    </source>
</evidence>
<accession>A0A1S3C1M3</accession>
<dbReference type="PROSITE" id="PS51294">
    <property type="entry name" value="HTH_MYB"/>
    <property type="match status" value="2"/>
</dbReference>
<dbReference type="Gramene" id="MELO3C019161.2.1">
    <property type="protein sequence ID" value="MELO3C019161.2.1"/>
    <property type="gene ID" value="MELO3C019161.2"/>
</dbReference>
<evidence type="ECO:0000259" key="6">
    <source>
        <dbReference type="PROSITE" id="PS50090"/>
    </source>
</evidence>
<evidence type="ECO:0000313" key="9">
    <source>
        <dbReference type="Proteomes" id="UP001652600"/>
    </source>
</evidence>
<dbReference type="Pfam" id="PF00249">
    <property type="entry name" value="Myb_DNA-binding"/>
    <property type="match status" value="2"/>
</dbReference>
<comment type="subcellular location">
    <subcellularLocation>
        <location evidence="1">Nucleus</location>
    </subcellularLocation>
</comment>
<dbReference type="InParanoid" id="A0A1S3C1M3"/>
<dbReference type="GO" id="GO:0005634">
    <property type="term" value="C:nucleus"/>
    <property type="evidence" value="ECO:0007669"/>
    <property type="project" value="UniProtKB-SubCell"/>
</dbReference>
<dbReference type="Gene3D" id="1.10.10.60">
    <property type="entry name" value="Homeodomain-like"/>
    <property type="match status" value="2"/>
</dbReference>
<keyword evidence="4" id="KW-0539">Nucleus</keyword>
<dbReference type="SUPFAM" id="SSF46689">
    <property type="entry name" value="Homeodomain-like"/>
    <property type="match status" value="1"/>
</dbReference>
<sequence length="350" mass="39490">MGRPPCCDKVGIKKGPWTPEEDILLVSYIQQHGPGNWRSVPTNTGLLRCSKSCRLRWTNYLRPGIKRGNFTPHEEGMIIHLQALLGNKWAAIASYLPQRTDNDIKNYWNTHLKKKLKSAFEDNNHSPYTSKSSNHSPTSDFFSKGFFSNDSSKRTFDFDSASSSSAASCFGPNRSSTASSSSSTYYSSAENISRLLEGWMRSSPKRNDDNENILIHFHEKQNHDNGDSSMVSIQGLEPKTEEDAGDRLALGKEIESSMVVSPENLNNDDHNVGGCWEKSSNFDVGKMMKIKKNSFENCENDNIIKQNRSENNINNNNNNNNNPPLSFLEKWLLDDTVVQVEEMMSLSPMF</sequence>
<dbReference type="InterPro" id="IPR017930">
    <property type="entry name" value="Myb_dom"/>
</dbReference>
<feature type="region of interest" description="Disordered" evidence="5">
    <location>
        <begin position="163"/>
        <end position="183"/>
    </location>
</feature>
<keyword evidence="3" id="KW-0238">DNA-binding</keyword>
<feature type="domain" description="HTH myb-type" evidence="7">
    <location>
        <begin position="9"/>
        <end position="65"/>
    </location>
</feature>